<feature type="region of interest" description="Disordered" evidence="8">
    <location>
        <begin position="708"/>
        <end position="727"/>
    </location>
</feature>
<evidence type="ECO:0000256" key="3">
    <source>
        <dbReference type="ARBA" id="ARBA00022679"/>
    </source>
</evidence>
<evidence type="ECO:0000256" key="6">
    <source>
        <dbReference type="ARBA" id="ARBA00024915"/>
    </source>
</evidence>
<dbReference type="GO" id="GO:0034246">
    <property type="term" value="F:mitochondrial transcription factor activity"/>
    <property type="evidence" value="ECO:0007669"/>
    <property type="project" value="TreeGrafter"/>
</dbReference>
<comment type="function">
    <text evidence="6">Mitochondrial transcription factor that confers selective promoter recognition on the core subunit of the yeast mitochondrial RNA polymerase. Interacts with DNA in a non-specific manner.</text>
</comment>
<dbReference type="eggNOG" id="ENOG502QY7G">
    <property type="taxonomic scope" value="Eukaryota"/>
</dbReference>
<protein>
    <recommendedName>
        <fullName evidence="7">rRNA adenine N(6)-methyltransferase</fullName>
        <ecNumber evidence="7">2.1.1.-</ecNumber>
    </recommendedName>
</protein>
<keyword evidence="10" id="KW-1185">Reference proteome</keyword>
<accession>S3BMZ2</accession>
<dbReference type="InterPro" id="IPR023165">
    <property type="entry name" value="rRNA_Ade_diMease-like_C"/>
</dbReference>
<feature type="region of interest" description="Disordered" evidence="8">
    <location>
        <begin position="435"/>
        <end position="578"/>
    </location>
</feature>
<evidence type="ECO:0000256" key="4">
    <source>
        <dbReference type="ARBA" id="ARBA00022691"/>
    </source>
</evidence>
<dbReference type="SUPFAM" id="SSF53335">
    <property type="entry name" value="S-adenosyl-L-methionine-dependent methyltransferases"/>
    <property type="match status" value="1"/>
</dbReference>
<feature type="compositionally biased region" description="Basic and acidic residues" evidence="8">
    <location>
        <begin position="448"/>
        <end position="515"/>
    </location>
</feature>
<dbReference type="GO" id="GO:0032259">
    <property type="term" value="P:methylation"/>
    <property type="evidence" value="ECO:0007669"/>
    <property type="project" value="UniProtKB-KW"/>
</dbReference>
<dbReference type="GO" id="GO:0005759">
    <property type="term" value="C:mitochondrial matrix"/>
    <property type="evidence" value="ECO:0007669"/>
    <property type="project" value="TreeGrafter"/>
</dbReference>
<dbReference type="Gene3D" id="1.10.8.100">
    <property type="entry name" value="Ribosomal RNA adenine dimethylase-like, domain 2"/>
    <property type="match status" value="1"/>
</dbReference>
<evidence type="ECO:0000256" key="7">
    <source>
        <dbReference type="RuleBase" id="RU362106"/>
    </source>
</evidence>
<dbReference type="GO" id="GO:0006391">
    <property type="term" value="P:transcription initiation at mitochondrial promoter"/>
    <property type="evidence" value="ECO:0007669"/>
    <property type="project" value="TreeGrafter"/>
</dbReference>
<dbReference type="InterPro" id="IPR029063">
    <property type="entry name" value="SAM-dependent_MTases_sf"/>
</dbReference>
<sequence>MLKLHGSPQLLAHRPQWRLQLQGTTCPQCIQLHHVPQHQQQRQQKRYAGSQLSAQMLRAGNEMALQLRETGLWTNGRWVDQVAKMPKTNKRKPTIPKSKRKIALGDKSRVNIVSESLVNDIISYMGPKFVDRHKGCDIVDIYPGAGLWSSKLNEALQPRSHILMEPDAQLYEPFLKELTERPGVKLVPSSGIIWRNLTSILSKEHLPHQVELDPLPDAAEGTEAETQADETSRQPPRDSVLPRNDTLLVTANLAFFPRRRFGQFESVSQLVLFQFISSIRASSLFQKYGLVRMLIWVEDDDRHALVARSCQRRRRLALDGEMATDWVSEIAGRDGHKNAWFMRNHSLDLESCRRVMAKMQAEGIEIPKGRETKLVQEVRQKMADGVDFNGKTIGPKMTRPYLVELEELEARFAKVLADRAEGIRLKKMTEAEMLKEMEGATPSGVLVKKTERKTNLTAEERATQKEAKKKAKEEEAKAKKEAEKEAKKEATQRAKEEEAKAKKEAKEKAIEEKTQAKKRKVKKAEDDKVGEEMAGEVRAALETIKEEKTGEETTGQGTTGEETAKAGNPKAGKAKATKVKKDKAEVKIPETFDAKNDAYRRFKQLQFRRNREQRVWTLIDDLIKERDDMAEEHSRATTAKAKAKLRARANDWNTKIDEMNSQDRADFLLYRDNLHIFRQATQSPVQTVMHNGDIMTTEPFAKLQAAADQPLSAHAPQNSFKDTSRDASLPAMSWDRRDREPLTVSDEEFFPNAECALIDIQPKSMHPLLRAMGPGTSRAGDHFELIMRAMMAMAADPASKAIETVWPGSAQGVLQKCPSLYDVKQGGCPVGGTYGELSARTLNEKQWTEILEAWMAWPFRPTLGQLIQRISEEGYNIEEETLSRD</sequence>
<evidence type="ECO:0000256" key="1">
    <source>
        <dbReference type="ARBA" id="ARBA00004173"/>
    </source>
</evidence>
<dbReference type="PANTHER" id="PTHR11727">
    <property type="entry name" value="DIMETHYLADENOSINE TRANSFERASE"/>
    <property type="match status" value="1"/>
</dbReference>
<evidence type="ECO:0000256" key="8">
    <source>
        <dbReference type="SAM" id="MobiDB-lite"/>
    </source>
</evidence>
<organism evidence="9 10">
    <name type="scientific">Ophiostoma piceae (strain UAMH 11346)</name>
    <name type="common">Sap stain fungus</name>
    <dbReference type="NCBI Taxonomy" id="1262450"/>
    <lineage>
        <taxon>Eukaryota</taxon>
        <taxon>Fungi</taxon>
        <taxon>Dikarya</taxon>
        <taxon>Ascomycota</taxon>
        <taxon>Pezizomycotina</taxon>
        <taxon>Sordariomycetes</taxon>
        <taxon>Sordariomycetidae</taxon>
        <taxon>Ophiostomatales</taxon>
        <taxon>Ophiostomataceae</taxon>
        <taxon>Ophiostoma</taxon>
    </lineage>
</organism>
<dbReference type="AlphaFoldDB" id="S3BMZ2"/>
<dbReference type="Pfam" id="PF00398">
    <property type="entry name" value="RrnaAD"/>
    <property type="match status" value="1"/>
</dbReference>
<dbReference type="Proteomes" id="UP000016923">
    <property type="component" value="Unassembled WGS sequence"/>
</dbReference>
<evidence type="ECO:0000256" key="5">
    <source>
        <dbReference type="ARBA" id="ARBA00022884"/>
    </source>
</evidence>
<keyword evidence="4 7" id="KW-0949">S-adenosyl-L-methionine</keyword>
<evidence type="ECO:0000313" key="9">
    <source>
        <dbReference type="EMBL" id="EPE02589.1"/>
    </source>
</evidence>
<reference evidence="9 10" key="1">
    <citation type="journal article" date="2013" name="BMC Genomics">
        <title>The genome and transcriptome of the pine saprophyte Ophiostoma piceae, and a comparison with the bark beetle-associated pine pathogen Grosmannia clavigera.</title>
        <authorList>
            <person name="Haridas S."/>
            <person name="Wang Y."/>
            <person name="Lim L."/>
            <person name="Massoumi Alamouti S."/>
            <person name="Jackman S."/>
            <person name="Docking R."/>
            <person name="Robertson G."/>
            <person name="Birol I."/>
            <person name="Bohlmann J."/>
            <person name="Breuil C."/>
        </authorList>
    </citation>
    <scope>NUCLEOTIDE SEQUENCE [LARGE SCALE GENOMIC DNA]</scope>
    <source>
        <strain evidence="9 10">UAMH 11346</strain>
    </source>
</reference>
<feature type="region of interest" description="Disordered" evidence="8">
    <location>
        <begin position="220"/>
        <end position="242"/>
    </location>
</feature>
<dbReference type="EC" id="2.1.1.-" evidence="7"/>
<keyword evidence="5" id="KW-0694">RNA-binding</keyword>
<dbReference type="GO" id="GO:0006364">
    <property type="term" value="P:rRNA processing"/>
    <property type="evidence" value="ECO:0007669"/>
    <property type="project" value="UniProtKB-KW"/>
</dbReference>
<dbReference type="EMBL" id="KE148176">
    <property type="protein sequence ID" value="EPE02589.1"/>
    <property type="molecule type" value="Genomic_DNA"/>
</dbReference>
<evidence type="ECO:0000313" key="10">
    <source>
        <dbReference type="Proteomes" id="UP000016923"/>
    </source>
</evidence>
<evidence type="ECO:0000256" key="2">
    <source>
        <dbReference type="ARBA" id="ARBA00022603"/>
    </source>
</evidence>
<name>S3BMZ2_OPHP1</name>
<keyword evidence="2 7" id="KW-0489">Methyltransferase</keyword>
<dbReference type="Gene3D" id="3.40.50.150">
    <property type="entry name" value="Vaccinia Virus protein VP39"/>
    <property type="match status" value="1"/>
</dbReference>
<keyword evidence="3 7" id="KW-0808">Transferase</keyword>
<dbReference type="GO" id="GO:0003723">
    <property type="term" value="F:RNA binding"/>
    <property type="evidence" value="ECO:0007669"/>
    <property type="project" value="UniProtKB-KW"/>
</dbReference>
<proteinExistence type="inferred from homology"/>
<dbReference type="GO" id="GO:0008168">
    <property type="term" value="F:methyltransferase activity"/>
    <property type="evidence" value="ECO:0007669"/>
    <property type="project" value="UniProtKB-KW"/>
</dbReference>
<dbReference type="PANTHER" id="PTHR11727:SF17">
    <property type="entry name" value="DIMETHYLADENOSINE TRANSFERASE 1, MITOCHONDRIAL"/>
    <property type="match status" value="1"/>
</dbReference>
<feature type="compositionally biased region" description="Low complexity" evidence="8">
    <location>
        <begin position="552"/>
        <end position="571"/>
    </location>
</feature>
<dbReference type="VEuPathDB" id="FungiDB:F503_06565"/>
<dbReference type="OrthoDB" id="16079at2759"/>
<comment type="similarity">
    <text evidence="7">Belongs to the class I-like SAM-binding methyltransferase superfamily. rRNA adenine N(6)-methyltransferase family.</text>
</comment>
<gene>
    <name evidence="9" type="ORF">F503_06565</name>
</gene>
<comment type="subcellular location">
    <subcellularLocation>
        <location evidence="1">Mitochondrion</location>
    </subcellularLocation>
</comment>
<dbReference type="GO" id="GO:0034245">
    <property type="term" value="C:mitochondrial DNA-directed RNA polymerase complex"/>
    <property type="evidence" value="ECO:0007669"/>
    <property type="project" value="TreeGrafter"/>
</dbReference>
<dbReference type="HOGENOM" id="CLU_014537_1_0_1"/>
<keyword evidence="7" id="KW-0698">rRNA processing</keyword>
<dbReference type="InterPro" id="IPR001737">
    <property type="entry name" value="KsgA/Erm"/>
</dbReference>